<evidence type="ECO:0000256" key="1">
    <source>
        <dbReference type="ARBA" id="ARBA00006484"/>
    </source>
</evidence>
<gene>
    <name evidence="4" type="ORF">ACFFHM_04600</name>
</gene>
<dbReference type="InterPro" id="IPR002347">
    <property type="entry name" value="SDR_fam"/>
</dbReference>
<dbReference type="NCBIfam" id="NF005372">
    <property type="entry name" value="PRK06914.1"/>
    <property type="match status" value="1"/>
</dbReference>
<evidence type="ECO:0000256" key="2">
    <source>
        <dbReference type="ARBA" id="ARBA00023002"/>
    </source>
</evidence>
<dbReference type="PANTHER" id="PTHR43976:SF16">
    <property type="entry name" value="SHORT-CHAIN DEHYDROGENASE_REDUCTASE FAMILY PROTEIN"/>
    <property type="match status" value="1"/>
</dbReference>
<keyword evidence="2" id="KW-0560">Oxidoreductase</keyword>
<dbReference type="CDD" id="cd05374">
    <property type="entry name" value="17beta-HSD-like_SDR_c"/>
    <property type="match status" value="1"/>
</dbReference>
<organism evidence="4 5">
    <name type="scientific">Halalkalibacter kiskunsagensis</name>
    <dbReference type="NCBI Taxonomy" id="1548599"/>
    <lineage>
        <taxon>Bacteria</taxon>
        <taxon>Bacillati</taxon>
        <taxon>Bacillota</taxon>
        <taxon>Bacilli</taxon>
        <taxon>Bacillales</taxon>
        <taxon>Bacillaceae</taxon>
        <taxon>Halalkalibacter</taxon>
    </lineage>
</organism>
<accession>A0ABV6K932</accession>
<evidence type="ECO:0000313" key="5">
    <source>
        <dbReference type="Proteomes" id="UP001589838"/>
    </source>
</evidence>
<dbReference type="PANTHER" id="PTHR43976">
    <property type="entry name" value="SHORT CHAIN DEHYDROGENASE"/>
    <property type="match status" value="1"/>
</dbReference>
<name>A0ABV6K932_9BACI</name>
<dbReference type="PRINTS" id="PR00080">
    <property type="entry name" value="SDRFAMILY"/>
</dbReference>
<dbReference type="InterPro" id="IPR036291">
    <property type="entry name" value="NAD(P)-bd_dom_sf"/>
</dbReference>
<dbReference type="EMBL" id="JBHLUX010000013">
    <property type="protein sequence ID" value="MFC0469830.1"/>
    <property type="molecule type" value="Genomic_DNA"/>
</dbReference>
<reference evidence="4 5" key="1">
    <citation type="submission" date="2024-09" db="EMBL/GenBank/DDBJ databases">
        <authorList>
            <person name="Sun Q."/>
            <person name="Mori K."/>
        </authorList>
    </citation>
    <scope>NUCLEOTIDE SEQUENCE [LARGE SCALE GENOMIC DNA]</scope>
    <source>
        <strain evidence="4 5">NCAIM B.02610</strain>
    </source>
</reference>
<dbReference type="Pfam" id="PF00106">
    <property type="entry name" value="adh_short"/>
    <property type="match status" value="1"/>
</dbReference>
<comment type="similarity">
    <text evidence="1 3">Belongs to the short-chain dehydrogenases/reductases (SDR) family.</text>
</comment>
<dbReference type="Gene3D" id="3.40.50.720">
    <property type="entry name" value="NAD(P)-binding Rossmann-like Domain"/>
    <property type="match status" value="1"/>
</dbReference>
<dbReference type="InterPro" id="IPR020904">
    <property type="entry name" value="Sc_DH/Rdtase_CS"/>
</dbReference>
<sequence>MKQTAIITGASSGFGLLTAIEFAKRGYYVLATMRFVEKAAQFNTLVDDKNLLKRIEAFPLDVTDSSSISALKKKVESQERVAVLVNNAGFAIGGFAEEVDMEDYRRQFETNVFGVMAVTQAVLPTMREQRTGAILNMSSVSGKIAFPGLSPYAASKHALEGYTESLRLEMKPFGIQVALVEPGSYKTNIWTSGMKVSERSLEENSPYYDYMRTITDTLEFGKEKHGDPKEVAMLVCDLASVKKLNQLRYPIGRGLKMTLLIKKWLPWQLWEKIVLKKLKV</sequence>
<evidence type="ECO:0000313" key="4">
    <source>
        <dbReference type="EMBL" id="MFC0469830.1"/>
    </source>
</evidence>
<evidence type="ECO:0000256" key="3">
    <source>
        <dbReference type="RuleBase" id="RU000363"/>
    </source>
</evidence>
<protein>
    <submittedName>
        <fullName evidence="4">SDR family oxidoreductase</fullName>
    </submittedName>
</protein>
<comment type="caution">
    <text evidence="4">The sequence shown here is derived from an EMBL/GenBank/DDBJ whole genome shotgun (WGS) entry which is preliminary data.</text>
</comment>
<dbReference type="RefSeq" id="WP_335962031.1">
    <property type="nucleotide sequence ID" value="NZ_JAXBLX010000023.1"/>
</dbReference>
<dbReference type="SUPFAM" id="SSF51735">
    <property type="entry name" value="NAD(P)-binding Rossmann-fold domains"/>
    <property type="match status" value="1"/>
</dbReference>
<dbReference type="Proteomes" id="UP001589838">
    <property type="component" value="Unassembled WGS sequence"/>
</dbReference>
<keyword evidence="5" id="KW-1185">Reference proteome</keyword>
<dbReference type="InterPro" id="IPR051911">
    <property type="entry name" value="SDR_oxidoreductase"/>
</dbReference>
<proteinExistence type="inferred from homology"/>
<dbReference type="PROSITE" id="PS00061">
    <property type="entry name" value="ADH_SHORT"/>
    <property type="match status" value="1"/>
</dbReference>
<dbReference type="PRINTS" id="PR00081">
    <property type="entry name" value="GDHRDH"/>
</dbReference>